<keyword evidence="1" id="KW-0175">Coiled coil</keyword>
<sequence>MSVKIGLVKCLSDRAKKLSSTKENLRQEVIHIREALKLNNYLDKLVGKYERKCKNKINNDSTDSDNNDTKNNMHVKYAHDNTNNKESKSSVVIPYKKGTSETLRRILNMAGRNKSGCHSNHPQNQLETSFVDQRVNPVDPSKQNNLVYLIPCLR</sequence>
<dbReference type="WBParaSite" id="TREG1_38250.1">
    <property type="protein sequence ID" value="TREG1_38250.1"/>
    <property type="gene ID" value="TREG1_38250"/>
</dbReference>
<dbReference type="InterPro" id="IPR058912">
    <property type="entry name" value="HTH_animal"/>
</dbReference>
<dbReference type="AlphaFoldDB" id="A0AA85JLE9"/>
<feature type="region of interest" description="Disordered" evidence="2">
    <location>
        <begin position="55"/>
        <end position="74"/>
    </location>
</feature>
<evidence type="ECO:0000313" key="4">
    <source>
        <dbReference type="Proteomes" id="UP000050795"/>
    </source>
</evidence>
<reference evidence="5" key="2">
    <citation type="submission" date="2023-11" db="UniProtKB">
        <authorList>
            <consortium name="WormBaseParasite"/>
        </authorList>
    </citation>
    <scope>IDENTIFICATION</scope>
</reference>
<protein>
    <recommendedName>
        <fullName evidence="3">Helix-turn-helix domain-containing protein</fullName>
    </recommendedName>
</protein>
<name>A0AA85JLE9_TRIRE</name>
<keyword evidence="4" id="KW-1185">Reference proteome</keyword>
<evidence type="ECO:0000256" key="1">
    <source>
        <dbReference type="SAM" id="Coils"/>
    </source>
</evidence>
<proteinExistence type="predicted"/>
<accession>A0AA85JLE9</accession>
<evidence type="ECO:0000256" key="2">
    <source>
        <dbReference type="SAM" id="MobiDB-lite"/>
    </source>
</evidence>
<feature type="coiled-coil region" evidence="1">
    <location>
        <begin position="8"/>
        <end position="35"/>
    </location>
</feature>
<evidence type="ECO:0000313" key="5">
    <source>
        <dbReference type="WBParaSite" id="TREG1_38250.1"/>
    </source>
</evidence>
<dbReference type="Proteomes" id="UP000050795">
    <property type="component" value="Unassembled WGS sequence"/>
</dbReference>
<organism evidence="4 5">
    <name type="scientific">Trichobilharzia regenti</name>
    <name type="common">Nasal bird schistosome</name>
    <dbReference type="NCBI Taxonomy" id="157069"/>
    <lineage>
        <taxon>Eukaryota</taxon>
        <taxon>Metazoa</taxon>
        <taxon>Spiralia</taxon>
        <taxon>Lophotrochozoa</taxon>
        <taxon>Platyhelminthes</taxon>
        <taxon>Trematoda</taxon>
        <taxon>Digenea</taxon>
        <taxon>Strigeidida</taxon>
        <taxon>Schistosomatoidea</taxon>
        <taxon>Schistosomatidae</taxon>
        <taxon>Trichobilharzia</taxon>
    </lineage>
</organism>
<feature type="domain" description="Helix-turn-helix" evidence="3">
    <location>
        <begin position="2"/>
        <end position="46"/>
    </location>
</feature>
<dbReference type="Pfam" id="PF26215">
    <property type="entry name" value="HTH_animal"/>
    <property type="match status" value="1"/>
</dbReference>
<reference evidence="4" key="1">
    <citation type="submission" date="2022-06" db="EMBL/GenBank/DDBJ databases">
        <authorList>
            <person name="Berger JAMES D."/>
            <person name="Berger JAMES D."/>
        </authorList>
    </citation>
    <scope>NUCLEOTIDE SEQUENCE [LARGE SCALE GENOMIC DNA]</scope>
</reference>
<evidence type="ECO:0000259" key="3">
    <source>
        <dbReference type="Pfam" id="PF26215"/>
    </source>
</evidence>